<organism evidence="2 4">
    <name type="scientific">Dinothrombium tinctorium</name>
    <dbReference type="NCBI Taxonomy" id="1965070"/>
    <lineage>
        <taxon>Eukaryota</taxon>
        <taxon>Metazoa</taxon>
        <taxon>Ecdysozoa</taxon>
        <taxon>Arthropoda</taxon>
        <taxon>Chelicerata</taxon>
        <taxon>Arachnida</taxon>
        <taxon>Acari</taxon>
        <taxon>Acariformes</taxon>
        <taxon>Trombidiformes</taxon>
        <taxon>Prostigmata</taxon>
        <taxon>Anystina</taxon>
        <taxon>Parasitengona</taxon>
        <taxon>Trombidioidea</taxon>
        <taxon>Trombidiidae</taxon>
        <taxon>Dinothrombium</taxon>
    </lineage>
</organism>
<dbReference type="Pfam" id="PF07707">
    <property type="entry name" value="BACK"/>
    <property type="match status" value="1"/>
</dbReference>
<dbReference type="GO" id="GO:0008344">
    <property type="term" value="P:adult locomotory behavior"/>
    <property type="evidence" value="ECO:0007669"/>
    <property type="project" value="TreeGrafter"/>
</dbReference>
<dbReference type="Gene3D" id="1.25.40.420">
    <property type="match status" value="1"/>
</dbReference>
<reference evidence="2 4" key="1">
    <citation type="journal article" date="2018" name="Gigascience">
        <title>Genomes of trombidid mites reveal novel predicted allergens and laterally-transferred genes associated with secondary metabolism.</title>
        <authorList>
            <person name="Dong X."/>
            <person name="Chaisiri K."/>
            <person name="Xia D."/>
            <person name="Armstrong S.D."/>
            <person name="Fang Y."/>
            <person name="Donnelly M.J."/>
            <person name="Kadowaki T."/>
            <person name="McGarry J.W."/>
            <person name="Darby A.C."/>
            <person name="Makepeace B.L."/>
        </authorList>
    </citation>
    <scope>NUCLEOTIDE SEQUENCE [LARGE SCALE GENOMIC DNA]</scope>
    <source>
        <strain evidence="2">UoL-WK</strain>
    </source>
</reference>
<name>A0A3S3NBK4_9ACAR</name>
<protein>
    <submittedName>
        <fullName evidence="2">BTB/POZ domain-containing protein 9-like protein</fullName>
    </submittedName>
</protein>
<evidence type="ECO:0000313" key="3">
    <source>
        <dbReference type="EMBL" id="RWS00011.1"/>
    </source>
</evidence>
<dbReference type="EMBL" id="NCKU01012689">
    <property type="protein sequence ID" value="RWS00011.1"/>
    <property type="molecule type" value="Genomic_DNA"/>
</dbReference>
<comment type="caution">
    <text evidence="2">The sequence shown here is derived from an EMBL/GenBank/DDBJ whole genome shotgun (WGS) entry which is preliminary data.</text>
</comment>
<gene>
    <name evidence="3" type="ORF">B4U79_05314</name>
    <name evidence="2" type="ORF">B4U79_06312</name>
</gene>
<dbReference type="AlphaFoldDB" id="A0A3S3NBK4"/>
<proteinExistence type="predicted"/>
<evidence type="ECO:0000313" key="4">
    <source>
        <dbReference type="Proteomes" id="UP000285301"/>
    </source>
</evidence>
<dbReference type="STRING" id="1965070.A0A3S3NBK4"/>
<feature type="non-terminal residue" evidence="2">
    <location>
        <position position="371"/>
    </location>
</feature>
<accession>A0A3S3NBK4</accession>
<dbReference type="SMART" id="SM00875">
    <property type="entry name" value="BACK"/>
    <property type="match status" value="1"/>
</dbReference>
<evidence type="ECO:0000259" key="1">
    <source>
        <dbReference type="PROSITE" id="PS50097"/>
    </source>
</evidence>
<dbReference type="GO" id="GO:0050804">
    <property type="term" value="P:modulation of chemical synaptic transmission"/>
    <property type="evidence" value="ECO:0007669"/>
    <property type="project" value="TreeGrafter"/>
</dbReference>
<dbReference type="SUPFAM" id="SSF54695">
    <property type="entry name" value="POZ domain"/>
    <property type="match status" value="1"/>
</dbReference>
<keyword evidence="4" id="KW-1185">Reference proteome</keyword>
<dbReference type="OrthoDB" id="6476088at2759"/>
<dbReference type="InterPro" id="IPR011333">
    <property type="entry name" value="SKP1/BTB/POZ_sf"/>
</dbReference>
<dbReference type="GO" id="GO:0048512">
    <property type="term" value="P:circadian behavior"/>
    <property type="evidence" value="ECO:0007669"/>
    <property type="project" value="TreeGrafter"/>
</dbReference>
<dbReference type="InterPro" id="IPR011705">
    <property type="entry name" value="BACK"/>
</dbReference>
<dbReference type="SMART" id="SM00225">
    <property type="entry name" value="BTB"/>
    <property type="match status" value="1"/>
</dbReference>
<feature type="domain" description="BTB" evidence="1">
    <location>
        <begin position="32"/>
        <end position="99"/>
    </location>
</feature>
<dbReference type="EMBL" id="NCKU01014978">
    <property type="protein sequence ID" value="RWR99480.1"/>
    <property type="molecule type" value="Genomic_DNA"/>
</dbReference>
<dbReference type="InterPro" id="IPR052407">
    <property type="entry name" value="BTB_POZ_domain_cont_9"/>
</dbReference>
<dbReference type="PROSITE" id="PS50097">
    <property type="entry name" value="BTB"/>
    <property type="match status" value="1"/>
</dbReference>
<dbReference type="PANTHER" id="PTHR46306">
    <property type="entry name" value="BTB/POZ DOMAIN-CONTAINING PROTEIN 9"/>
    <property type="match status" value="1"/>
</dbReference>
<sequence>MDVNESKHKCKMESSEFAVKLLTKLYSDDQLSDVCFVVENEKITAHKVVLAASCPYFRVLLFGETNESKSERIVLKETSKNAFKSVIEFIYKGSIKTEAMSSDDLLALISLSHEYQFKELFEYVKSKFKSARINLENVSEIFKVASFCDIDPLLCKCWKFIDENAETIIRDLNLFACFPFSLIKKIIGRKTFVVANELEIVNALSAWNQLNPNHDISTLLKRIKLDQIKLNDFLTHVRPIGFFTDREYLEAINRKKRKREESESESELNIRKIKYTDYGCKNIEWRCDCFDEMQDEPLQHFYQCDKIREVEIEFKTTHKVNQIKLDVHYSKLKNDSEFWVQVGSRKSNLKVVYNYIFSGGRVLHHHINFRQ</sequence>
<reference evidence="2" key="2">
    <citation type="submission" date="2018-11" db="EMBL/GenBank/DDBJ databases">
        <title>Trombidioid mite genomics.</title>
        <authorList>
            <person name="Dong X."/>
        </authorList>
    </citation>
    <scope>NUCLEOTIDE SEQUENCE</scope>
    <source>
        <strain evidence="2">UoL-WK</strain>
    </source>
</reference>
<dbReference type="Pfam" id="PF00651">
    <property type="entry name" value="BTB"/>
    <property type="match status" value="1"/>
</dbReference>
<dbReference type="GO" id="GO:0005737">
    <property type="term" value="C:cytoplasm"/>
    <property type="evidence" value="ECO:0007669"/>
    <property type="project" value="TreeGrafter"/>
</dbReference>
<dbReference type="PANTHER" id="PTHR46306:SF1">
    <property type="entry name" value="BTB_POZ DOMAIN-CONTAINING PROTEIN 9"/>
    <property type="match status" value="1"/>
</dbReference>
<dbReference type="InterPro" id="IPR000210">
    <property type="entry name" value="BTB/POZ_dom"/>
</dbReference>
<dbReference type="Gene3D" id="3.30.710.10">
    <property type="entry name" value="Potassium Channel Kv1.1, Chain A"/>
    <property type="match status" value="1"/>
</dbReference>
<evidence type="ECO:0000313" key="2">
    <source>
        <dbReference type="EMBL" id="RWR99480.1"/>
    </source>
</evidence>
<dbReference type="Proteomes" id="UP000285301">
    <property type="component" value="Unassembled WGS sequence"/>
</dbReference>